<comment type="pathway">
    <text evidence="1">Pyrimidine metabolism; dTTP biosynthesis.</text>
</comment>
<dbReference type="PANTHER" id="PTHR10344:SF1">
    <property type="entry name" value="THYMIDYLATE KINASE"/>
    <property type="match status" value="1"/>
</dbReference>
<dbReference type="Pfam" id="PF02223">
    <property type="entry name" value="Thymidylate_kin"/>
    <property type="match status" value="1"/>
</dbReference>
<evidence type="ECO:0000256" key="9">
    <source>
        <dbReference type="ARBA" id="ARBA00022840"/>
    </source>
</evidence>
<evidence type="ECO:0000256" key="2">
    <source>
        <dbReference type="ARBA" id="ARBA00009776"/>
    </source>
</evidence>
<dbReference type="GO" id="GO:0006227">
    <property type="term" value="P:dUDP biosynthetic process"/>
    <property type="evidence" value="ECO:0007669"/>
    <property type="project" value="TreeGrafter"/>
</dbReference>
<evidence type="ECO:0000256" key="8">
    <source>
        <dbReference type="ARBA" id="ARBA00022777"/>
    </source>
</evidence>
<keyword evidence="9" id="KW-0067">ATP-binding</keyword>
<dbReference type="GO" id="GO:0006233">
    <property type="term" value="P:dTDP biosynthetic process"/>
    <property type="evidence" value="ECO:0007669"/>
    <property type="project" value="InterPro"/>
</dbReference>
<dbReference type="GO" id="GO:0004798">
    <property type="term" value="F:dTMP kinase activity"/>
    <property type="evidence" value="ECO:0007669"/>
    <property type="project" value="UniProtKB-EC"/>
</dbReference>
<evidence type="ECO:0000256" key="7">
    <source>
        <dbReference type="ARBA" id="ARBA00022741"/>
    </source>
</evidence>
<gene>
    <name evidence="12" type="ORF">HAND00432_LOCUS30985</name>
    <name evidence="11" type="ORF">HAND1043_LOCUS159</name>
</gene>
<dbReference type="InterPro" id="IPR027417">
    <property type="entry name" value="P-loop_NTPase"/>
</dbReference>
<name>A0A6U2GKX6_HEMAN</name>
<dbReference type="PROSITE" id="PS01331">
    <property type="entry name" value="THYMIDYLATE_KINASE"/>
    <property type="match status" value="1"/>
</dbReference>
<dbReference type="GO" id="GO:0005524">
    <property type="term" value="F:ATP binding"/>
    <property type="evidence" value="ECO:0007669"/>
    <property type="project" value="UniProtKB-KW"/>
</dbReference>
<evidence type="ECO:0000259" key="10">
    <source>
        <dbReference type="Pfam" id="PF02223"/>
    </source>
</evidence>
<accession>A0A6U2GKX6</accession>
<dbReference type="InterPro" id="IPR018094">
    <property type="entry name" value="Thymidylate_kinase"/>
</dbReference>
<organism evidence="12">
    <name type="scientific">Hemiselmis andersenii</name>
    <name type="common">Cryptophyte alga</name>
    <dbReference type="NCBI Taxonomy" id="464988"/>
    <lineage>
        <taxon>Eukaryota</taxon>
        <taxon>Cryptophyceae</taxon>
        <taxon>Cryptomonadales</taxon>
        <taxon>Hemiselmidaceae</taxon>
        <taxon>Hemiselmis</taxon>
    </lineage>
</organism>
<dbReference type="GO" id="GO:0005829">
    <property type="term" value="C:cytosol"/>
    <property type="evidence" value="ECO:0007669"/>
    <property type="project" value="TreeGrafter"/>
</dbReference>
<keyword evidence="7" id="KW-0547">Nucleotide-binding</keyword>
<dbReference type="InterPro" id="IPR018095">
    <property type="entry name" value="Thymidylate_kin_CS"/>
</dbReference>
<dbReference type="EMBL" id="HBFX01051379">
    <property type="protein sequence ID" value="CAD8979975.1"/>
    <property type="molecule type" value="Transcribed_RNA"/>
</dbReference>
<dbReference type="PANTHER" id="PTHR10344">
    <property type="entry name" value="THYMIDYLATE KINASE"/>
    <property type="match status" value="1"/>
</dbReference>
<dbReference type="GO" id="GO:0005634">
    <property type="term" value="C:nucleus"/>
    <property type="evidence" value="ECO:0007669"/>
    <property type="project" value="TreeGrafter"/>
</dbReference>
<protein>
    <recommendedName>
        <fullName evidence="4">Thymidylate kinase</fullName>
        <ecNumber evidence="3">2.7.4.9</ecNumber>
    </recommendedName>
</protein>
<evidence type="ECO:0000256" key="5">
    <source>
        <dbReference type="ARBA" id="ARBA00022679"/>
    </source>
</evidence>
<dbReference type="HAMAP" id="MF_00165">
    <property type="entry name" value="Thymidylate_kinase"/>
    <property type="match status" value="1"/>
</dbReference>
<dbReference type="SUPFAM" id="SSF52540">
    <property type="entry name" value="P-loop containing nucleoside triphosphate hydrolases"/>
    <property type="match status" value="1"/>
</dbReference>
<evidence type="ECO:0000256" key="1">
    <source>
        <dbReference type="ARBA" id="ARBA00004992"/>
    </source>
</evidence>
<dbReference type="CDD" id="cd01672">
    <property type="entry name" value="TMPK"/>
    <property type="match status" value="1"/>
</dbReference>
<reference evidence="12" key="1">
    <citation type="submission" date="2021-01" db="EMBL/GenBank/DDBJ databases">
        <authorList>
            <person name="Corre E."/>
            <person name="Pelletier E."/>
            <person name="Niang G."/>
            <person name="Scheremetjew M."/>
            <person name="Finn R."/>
            <person name="Kale V."/>
            <person name="Holt S."/>
            <person name="Cochrane G."/>
            <person name="Meng A."/>
            <person name="Brown T."/>
            <person name="Cohen L."/>
        </authorList>
    </citation>
    <scope>NUCLEOTIDE SEQUENCE</scope>
    <source>
        <strain evidence="11">CCMP441</strain>
        <strain evidence="12">CCMP644</strain>
    </source>
</reference>
<feature type="domain" description="Thymidylate kinase-like" evidence="10">
    <location>
        <begin position="27"/>
        <end position="207"/>
    </location>
</feature>
<dbReference type="FunFam" id="3.40.50.300:FF:000679">
    <property type="entry name" value="Thymidylate kinase"/>
    <property type="match status" value="1"/>
</dbReference>
<dbReference type="AlphaFoldDB" id="A0A6U2GKX6"/>
<keyword evidence="5" id="KW-0808">Transferase</keyword>
<dbReference type="GO" id="GO:0006235">
    <property type="term" value="P:dTTP biosynthetic process"/>
    <property type="evidence" value="ECO:0007669"/>
    <property type="project" value="TreeGrafter"/>
</dbReference>
<evidence type="ECO:0000313" key="12">
    <source>
        <dbReference type="EMBL" id="CAD8979975.1"/>
    </source>
</evidence>
<dbReference type="EC" id="2.7.4.9" evidence="3"/>
<dbReference type="NCBIfam" id="TIGR00041">
    <property type="entry name" value="DTMP_kinase"/>
    <property type="match status" value="1"/>
</dbReference>
<evidence type="ECO:0000256" key="6">
    <source>
        <dbReference type="ARBA" id="ARBA00022727"/>
    </source>
</evidence>
<sequence>MSFRGLGSNERRGSLPAQAQRGGLIVLEGLDRSGKSTQVDRVVEHLKGRGVHCSKMAFPDRSTVIGGMIDSYLKGGQELDDAAIHLLFSANRWEKCAYIKEKIANGETLILDRYCFSGVAFTAAKGTHTLEWCKGPDRGLPRPDCAIYLDVSAETAASRGGFGDEKYEKEEFQMKVREQFDYLRHEDPSMWEIIDADRGVEELTEMIAEIAVQKMIKNMMLPLEDLWMEKPAGLGGFSVPPVSEGVFDGFGRTPS</sequence>
<dbReference type="EMBL" id="HBFK01000223">
    <property type="protein sequence ID" value="CAD8733668.1"/>
    <property type="molecule type" value="Transcribed_RNA"/>
</dbReference>
<dbReference type="GO" id="GO:0005739">
    <property type="term" value="C:mitochondrion"/>
    <property type="evidence" value="ECO:0007669"/>
    <property type="project" value="TreeGrafter"/>
</dbReference>
<dbReference type="Gene3D" id="3.40.50.300">
    <property type="entry name" value="P-loop containing nucleotide triphosphate hydrolases"/>
    <property type="match status" value="1"/>
</dbReference>
<evidence type="ECO:0000256" key="4">
    <source>
        <dbReference type="ARBA" id="ARBA00017144"/>
    </source>
</evidence>
<keyword evidence="6" id="KW-0545">Nucleotide biosynthesis</keyword>
<evidence type="ECO:0000256" key="3">
    <source>
        <dbReference type="ARBA" id="ARBA00012980"/>
    </source>
</evidence>
<dbReference type="GO" id="GO:0004550">
    <property type="term" value="F:nucleoside diphosphate kinase activity"/>
    <property type="evidence" value="ECO:0007669"/>
    <property type="project" value="TreeGrafter"/>
</dbReference>
<proteinExistence type="inferred from homology"/>
<dbReference type="InterPro" id="IPR039430">
    <property type="entry name" value="Thymidylate_kin-like_dom"/>
</dbReference>
<evidence type="ECO:0000313" key="11">
    <source>
        <dbReference type="EMBL" id="CAD8733668.1"/>
    </source>
</evidence>
<keyword evidence="8" id="KW-0418">Kinase</keyword>
<comment type="similarity">
    <text evidence="2">Belongs to the thymidylate kinase family.</text>
</comment>